<organism evidence="1">
    <name type="scientific">Ignavibacterium album</name>
    <dbReference type="NCBI Taxonomy" id="591197"/>
    <lineage>
        <taxon>Bacteria</taxon>
        <taxon>Pseudomonadati</taxon>
        <taxon>Ignavibacteriota</taxon>
        <taxon>Ignavibacteria</taxon>
        <taxon>Ignavibacteriales</taxon>
        <taxon>Ignavibacteriaceae</taxon>
        <taxon>Ignavibacterium</taxon>
    </lineage>
</organism>
<proteinExistence type="predicted"/>
<dbReference type="Pfam" id="PF13177">
    <property type="entry name" value="DNA_pol3_delta2"/>
    <property type="match status" value="1"/>
</dbReference>
<dbReference type="PANTHER" id="PTHR11669:SF8">
    <property type="entry name" value="DNA POLYMERASE III SUBUNIT DELTA"/>
    <property type="match status" value="1"/>
</dbReference>
<gene>
    <name evidence="1" type="ORF">ENS31_07155</name>
</gene>
<sequence>MNNPLNQIIGQEKVKLTLNKIITSGKISHAFLFRGLEGVGKEDVAIKFAQAIVFNSNISYEKKKLYISQIDKLTEPYIKYIFPLPRGKNESDEDRPYDKLKQDEIELIQEELSKKSHNHFYKLEIPKANFIKINSIRDINHFVSLSYDESLKRIVLISDAHMMNDPAQNALLKNLEEPPANIIFILCTNYPERLKSTVISRCWNITFQPLSEEEVAKVLREKFEVDTELASKVALLSNGSVTQALKIINYGLDELKDKAIKILRFSFGKKYFSAFKEFENLSKESDIEYFEVLISLLINWLNDFNKFRTSSGEIVFKDYLETFEKFFSRYNDIDLLPLANRLDEISSRLKNNINLNVAISNVISEISAVIPSK</sequence>
<dbReference type="EMBL" id="DSUJ01000008">
    <property type="protein sequence ID" value="HFI91296.1"/>
    <property type="molecule type" value="Genomic_DNA"/>
</dbReference>
<dbReference type="AlphaFoldDB" id="A0A7V2ZJZ2"/>
<dbReference type="Gene3D" id="3.40.50.300">
    <property type="entry name" value="P-loop containing nucleotide triphosphate hydrolases"/>
    <property type="match status" value="1"/>
</dbReference>
<accession>A0A7V2ZJZ2</accession>
<protein>
    <submittedName>
        <fullName evidence="1">DNA polymerase III subunit delta</fullName>
    </submittedName>
</protein>
<dbReference type="GO" id="GO:0006261">
    <property type="term" value="P:DNA-templated DNA replication"/>
    <property type="evidence" value="ECO:0007669"/>
    <property type="project" value="TreeGrafter"/>
</dbReference>
<name>A0A7V2ZJZ2_9BACT</name>
<dbReference type="PANTHER" id="PTHR11669">
    <property type="entry name" value="REPLICATION FACTOR C / DNA POLYMERASE III GAMMA-TAU SUBUNIT"/>
    <property type="match status" value="1"/>
</dbReference>
<comment type="caution">
    <text evidence="1">The sequence shown here is derived from an EMBL/GenBank/DDBJ whole genome shotgun (WGS) entry which is preliminary data.</text>
</comment>
<dbReference type="InterPro" id="IPR050238">
    <property type="entry name" value="DNA_Rep/Repair_Clamp_Loader"/>
</dbReference>
<dbReference type="InterPro" id="IPR027417">
    <property type="entry name" value="P-loop_NTPase"/>
</dbReference>
<dbReference type="SUPFAM" id="SSF52540">
    <property type="entry name" value="P-loop containing nucleoside triphosphate hydrolases"/>
    <property type="match status" value="1"/>
</dbReference>
<evidence type="ECO:0000313" key="1">
    <source>
        <dbReference type="EMBL" id="HFI91296.1"/>
    </source>
</evidence>
<reference evidence="1" key="1">
    <citation type="journal article" date="2020" name="mSystems">
        <title>Genome- and Community-Level Interaction Insights into Carbon Utilization and Element Cycling Functions of Hydrothermarchaeota in Hydrothermal Sediment.</title>
        <authorList>
            <person name="Zhou Z."/>
            <person name="Liu Y."/>
            <person name="Xu W."/>
            <person name="Pan J."/>
            <person name="Luo Z.H."/>
            <person name="Li M."/>
        </authorList>
    </citation>
    <scope>NUCLEOTIDE SEQUENCE [LARGE SCALE GENOMIC DNA]</scope>
    <source>
        <strain evidence="1">SpSt-479</strain>
    </source>
</reference>